<evidence type="ECO:0000256" key="1">
    <source>
        <dbReference type="SAM" id="MobiDB-lite"/>
    </source>
</evidence>
<dbReference type="EMBL" id="CP093344">
    <property type="protein sequence ID" value="WOG88042.1"/>
    <property type="molecule type" value="Genomic_DNA"/>
</dbReference>
<accession>A0A162ATC5</accession>
<feature type="compositionally biased region" description="Polar residues" evidence="1">
    <location>
        <begin position="140"/>
        <end position="172"/>
    </location>
</feature>
<evidence type="ECO:0000313" key="2">
    <source>
        <dbReference type="EMBL" id="WOG88042.1"/>
    </source>
</evidence>
<organism evidence="2 3">
    <name type="scientific">Daucus carota subsp. sativus</name>
    <name type="common">Carrot</name>
    <dbReference type="NCBI Taxonomy" id="79200"/>
    <lineage>
        <taxon>Eukaryota</taxon>
        <taxon>Viridiplantae</taxon>
        <taxon>Streptophyta</taxon>
        <taxon>Embryophyta</taxon>
        <taxon>Tracheophyta</taxon>
        <taxon>Spermatophyta</taxon>
        <taxon>Magnoliopsida</taxon>
        <taxon>eudicotyledons</taxon>
        <taxon>Gunneridae</taxon>
        <taxon>Pentapetalae</taxon>
        <taxon>asterids</taxon>
        <taxon>campanulids</taxon>
        <taxon>Apiales</taxon>
        <taxon>Apiaceae</taxon>
        <taxon>Apioideae</taxon>
        <taxon>Scandiceae</taxon>
        <taxon>Daucinae</taxon>
        <taxon>Daucus</taxon>
        <taxon>Daucus sect. Daucus</taxon>
    </lineage>
</organism>
<dbReference type="Proteomes" id="UP000077755">
    <property type="component" value="Chromosome 2"/>
</dbReference>
<dbReference type="Gramene" id="KZN05613">
    <property type="protein sequence ID" value="KZN05613"/>
    <property type="gene ID" value="DCAR_006450"/>
</dbReference>
<reference evidence="2" key="2">
    <citation type="submission" date="2022-03" db="EMBL/GenBank/DDBJ databases">
        <title>Draft title - Genomic analysis of global carrot germplasm unveils the trajectory of domestication and the origin of high carotenoid orange carrot.</title>
        <authorList>
            <person name="Iorizzo M."/>
            <person name="Ellison S."/>
            <person name="Senalik D."/>
            <person name="Macko-Podgorni A."/>
            <person name="Grzebelus D."/>
            <person name="Bostan H."/>
            <person name="Rolling W."/>
            <person name="Curaba J."/>
            <person name="Simon P."/>
        </authorList>
    </citation>
    <scope>NUCLEOTIDE SEQUENCE</scope>
    <source>
        <tissue evidence="2">Leaf</tissue>
    </source>
</reference>
<protein>
    <submittedName>
        <fullName evidence="2">Uncharacterized protein</fullName>
    </submittedName>
</protein>
<keyword evidence="3" id="KW-1185">Reference proteome</keyword>
<name>A0A162ATC5_DAUCS</name>
<proteinExistence type="predicted"/>
<gene>
    <name evidence="2" type="ORF">DCAR_0207275</name>
</gene>
<dbReference type="AlphaFoldDB" id="A0A162ATC5"/>
<evidence type="ECO:0000313" key="3">
    <source>
        <dbReference type="Proteomes" id="UP000077755"/>
    </source>
</evidence>
<feature type="region of interest" description="Disordered" evidence="1">
    <location>
        <begin position="135"/>
        <end position="172"/>
    </location>
</feature>
<reference evidence="2" key="1">
    <citation type="journal article" date="2016" name="Nat. Genet.">
        <title>A high-quality carrot genome assembly provides new insights into carotenoid accumulation and asterid genome evolution.</title>
        <authorList>
            <person name="Iorizzo M."/>
            <person name="Ellison S."/>
            <person name="Senalik D."/>
            <person name="Zeng P."/>
            <person name="Satapoomin P."/>
            <person name="Huang J."/>
            <person name="Bowman M."/>
            <person name="Iovene M."/>
            <person name="Sanseverino W."/>
            <person name="Cavagnaro P."/>
            <person name="Yildiz M."/>
            <person name="Macko-Podgorni A."/>
            <person name="Moranska E."/>
            <person name="Grzebelus E."/>
            <person name="Grzebelus D."/>
            <person name="Ashrafi H."/>
            <person name="Zheng Z."/>
            <person name="Cheng S."/>
            <person name="Spooner D."/>
            <person name="Van Deynze A."/>
            <person name="Simon P."/>
        </authorList>
    </citation>
    <scope>NUCLEOTIDE SEQUENCE</scope>
    <source>
        <tissue evidence="2">Leaf</tissue>
    </source>
</reference>
<sequence length="172" mass="19371">METPVIIILAGCRVQMWSNAPNVTHVAPTTFYLNLNHHSVNQLRRMLAIPDFSKKVMAMEKKKKAELLTVEAIKSLDKDSVEEATEEYFPESFKMLATQTFTIKMEIHAANVLKQSNLYWATNICHGFKLEEMDTEMEQQPESQSINTQATTSTAHLSGMSDLNCNSSAVTN</sequence>